<evidence type="ECO:0000256" key="1">
    <source>
        <dbReference type="SAM" id="SignalP"/>
    </source>
</evidence>
<proteinExistence type="predicted"/>
<gene>
    <name evidence="3" type="ORF">MMF97_00725</name>
</gene>
<protein>
    <submittedName>
        <fullName evidence="3">DUF4136 domain-containing protein</fullName>
    </submittedName>
</protein>
<dbReference type="InterPro" id="IPR025411">
    <property type="entry name" value="DUF4136"/>
</dbReference>
<accession>A0ABS9ZRK1</accession>
<keyword evidence="1" id="KW-0732">Signal</keyword>
<feature type="chain" id="PRO_5046466743" evidence="1">
    <location>
        <begin position="22"/>
        <end position="193"/>
    </location>
</feature>
<dbReference type="Proteomes" id="UP001165460">
    <property type="component" value="Unassembled WGS sequence"/>
</dbReference>
<keyword evidence="4" id="KW-1185">Reference proteome</keyword>
<dbReference type="EMBL" id="JALGBH010000001">
    <property type="protein sequence ID" value="MCJ0741210.1"/>
    <property type="molecule type" value="Genomic_DNA"/>
</dbReference>
<dbReference type="RefSeq" id="WP_243357577.1">
    <property type="nucleotide sequence ID" value="NZ_JALGBH010000001.1"/>
</dbReference>
<feature type="domain" description="DUF4136" evidence="2">
    <location>
        <begin position="27"/>
        <end position="191"/>
    </location>
</feature>
<dbReference type="Pfam" id="PF13590">
    <property type="entry name" value="DUF4136"/>
    <property type="match status" value="1"/>
</dbReference>
<feature type="signal peptide" evidence="1">
    <location>
        <begin position="1"/>
        <end position="21"/>
    </location>
</feature>
<evidence type="ECO:0000259" key="2">
    <source>
        <dbReference type="Pfam" id="PF13590"/>
    </source>
</evidence>
<evidence type="ECO:0000313" key="4">
    <source>
        <dbReference type="Proteomes" id="UP001165460"/>
    </source>
</evidence>
<organism evidence="3 4">
    <name type="scientific">Pedobacter montanisoli</name>
    <dbReference type="NCBI Taxonomy" id="2923277"/>
    <lineage>
        <taxon>Bacteria</taxon>
        <taxon>Pseudomonadati</taxon>
        <taxon>Bacteroidota</taxon>
        <taxon>Sphingobacteriia</taxon>
        <taxon>Sphingobacteriales</taxon>
        <taxon>Sphingobacteriaceae</taxon>
        <taxon>Pedobacter</taxon>
    </lineage>
</organism>
<dbReference type="PROSITE" id="PS51257">
    <property type="entry name" value="PROKAR_LIPOPROTEIN"/>
    <property type="match status" value="1"/>
</dbReference>
<evidence type="ECO:0000313" key="3">
    <source>
        <dbReference type="EMBL" id="MCJ0741210.1"/>
    </source>
</evidence>
<comment type="caution">
    <text evidence="3">The sequence shown here is derived from an EMBL/GenBank/DDBJ whole genome shotgun (WGS) entry which is preliminary data.</text>
</comment>
<dbReference type="Gene3D" id="3.30.160.670">
    <property type="match status" value="1"/>
</dbReference>
<sequence length="193" mass="22218">MKRLLLFLGLAVGLASCSSYEYYSLSNHAVNNTNYKTYAWIPETQSKTTSVYNNDIATDKIVQAASAELDKRGFVLDHDKPDLLIKYTVTVNKETKTMYEPVYYNPPARILPRITYYQGRPRYYYTYIDPLPVYVGTRAQKMQVKEGSIVIDIIDRKTSKLIWRGWAEGEVNDPQKAINDIPDVISNIFKKLN</sequence>
<name>A0ABS9ZRK1_9SPHI</name>
<reference evidence="3" key="1">
    <citation type="submission" date="2022-03" db="EMBL/GenBank/DDBJ databases">
        <authorList>
            <person name="Woo C.Y."/>
        </authorList>
    </citation>
    <scope>NUCLEOTIDE SEQUENCE</scope>
    <source>
        <strain evidence="3">CYS-01</strain>
    </source>
</reference>